<proteinExistence type="predicted"/>
<sequence length="134" mass="15088">MSAPTAPHLLKAILLLTCSAFLFSVMGVCIRYASATVDNATVVFFRNFVGLFIFLPFIFNKGIGFFKTEKLWMHTWRAVVGLTAMYGFCYSSSADQNRISRKNRILFLFDWQPDFSDSDVLGVAALYSDRTSAI</sequence>
<feature type="transmembrane region" description="Helical" evidence="1">
    <location>
        <begin position="71"/>
        <end position="88"/>
    </location>
</feature>
<dbReference type="EMBL" id="APRJ01000009">
    <property type="protein sequence ID" value="ENW88250.1"/>
    <property type="molecule type" value="Genomic_DNA"/>
</dbReference>
<evidence type="ECO:0000313" key="3">
    <source>
        <dbReference type="EMBL" id="ENW88250.1"/>
    </source>
</evidence>
<dbReference type="Proteomes" id="UP000023774">
    <property type="component" value="Unassembled WGS sequence"/>
</dbReference>
<feature type="transmembrane region" description="Helical" evidence="1">
    <location>
        <begin position="12"/>
        <end position="34"/>
    </location>
</feature>
<keyword evidence="1" id="KW-0472">Membrane</keyword>
<dbReference type="PATRIC" id="fig|1217709.3.peg.142"/>
<comment type="caution">
    <text evidence="3">The sequence shown here is derived from an EMBL/GenBank/DDBJ whole genome shotgun (WGS) entry which is preliminary data.</text>
</comment>
<name>N9M556_9GAMM</name>
<reference evidence="3 4" key="1">
    <citation type="submission" date="2013-02" db="EMBL/GenBank/DDBJ databases">
        <title>The Genome Sequence of Acinetobacter sp. NIPH 713.</title>
        <authorList>
            <consortium name="The Broad Institute Genome Sequencing Platform"/>
            <consortium name="The Broad Institute Genome Sequencing Center for Infectious Disease"/>
            <person name="Cerqueira G."/>
            <person name="Feldgarden M."/>
            <person name="Courvalin P."/>
            <person name="Perichon B."/>
            <person name="Grillot-Courvalin C."/>
            <person name="Clermont D."/>
            <person name="Rocha E."/>
            <person name="Yoon E.-J."/>
            <person name="Nemec A."/>
            <person name="Walker B."/>
            <person name="Young S.K."/>
            <person name="Zeng Q."/>
            <person name="Gargeya S."/>
            <person name="Fitzgerald M."/>
            <person name="Haas B."/>
            <person name="Abouelleil A."/>
            <person name="Alvarado L."/>
            <person name="Arachchi H.M."/>
            <person name="Berlin A.M."/>
            <person name="Chapman S.B."/>
            <person name="Dewar J."/>
            <person name="Goldberg J."/>
            <person name="Griggs A."/>
            <person name="Gujja S."/>
            <person name="Hansen M."/>
            <person name="Howarth C."/>
            <person name="Imamovic A."/>
            <person name="Larimer J."/>
            <person name="McCowan C."/>
            <person name="Murphy C."/>
            <person name="Neiman D."/>
            <person name="Pearson M."/>
            <person name="Priest M."/>
            <person name="Roberts A."/>
            <person name="Saif S."/>
            <person name="Shea T."/>
            <person name="Sisk P."/>
            <person name="Sykes S."/>
            <person name="Wortman J."/>
            <person name="Nusbaum C."/>
            <person name="Birren B."/>
        </authorList>
    </citation>
    <scope>NUCLEOTIDE SEQUENCE [LARGE SCALE GENOMIC DNA]</scope>
    <source>
        <strain evidence="3 4">NIPH 713</strain>
    </source>
</reference>
<evidence type="ECO:0000313" key="4">
    <source>
        <dbReference type="Proteomes" id="UP000023774"/>
    </source>
</evidence>
<dbReference type="InterPro" id="IPR000620">
    <property type="entry name" value="EamA_dom"/>
</dbReference>
<evidence type="ECO:0000256" key="1">
    <source>
        <dbReference type="SAM" id="Phobius"/>
    </source>
</evidence>
<dbReference type="HOGENOM" id="CLU_1891656_0_0_6"/>
<dbReference type="GO" id="GO:0016020">
    <property type="term" value="C:membrane"/>
    <property type="evidence" value="ECO:0007669"/>
    <property type="project" value="InterPro"/>
</dbReference>
<keyword evidence="4" id="KW-1185">Reference proteome</keyword>
<dbReference type="AlphaFoldDB" id="N9M556"/>
<keyword evidence="1" id="KW-0812">Transmembrane</keyword>
<dbReference type="Pfam" id="PF00892">
    <property type="entry name" value="EamA"/>
    <property type="match status" value="1"/>
</dbReference>
<feature type="domain" description="EamA" evidence="2">
    <location>
        <begin position="11"/>
        <end position="91"/>
    </location>
</feature>
<organism evidence="3 4">
    <name type="scientific">Acinetobacter pseudolwoffii</name>
    <dbReference type="NCBI Taxonomy" id="2053287"/>
    <lineage>
        <taxon>Bacteria</taxon>
        <taxon>Pseudomonadati</taxon>
        <taxon>Pseudomonadota</taxon>
        <taxon>Gammaproteobacteria</taxon>
        <taxon>Moraxellales</taxon>
        <taxon>Moraxellaceae</taxon>
        <taxon>Acinetobacter</taxon>
    </lineage>
</organism>
<evidence type="ECO:0000259" key="2">
    <source>
        <dbReference type="Pfam" id="PF00892"/>
    </source>
</evidence>
<gene>
    <name evidence="3" type="ORF">F906_00159</name>
</gene>
<keyword evidence="1" id="KW-1133">Transmembrane helix</keyword>
<accession>N9M556</accession>
<feature type="transmembrane region" description="Helical" evidence="1">
    <location>
        <begin position="40"/>
        <end position="59"/>
    </location>
</feature>
<protein>
    <recommendedName>
        <fullName evidence="2">EamA domain-containing protein</fullName>
    </recommendedName>
</protein>